<dbReference type="InterPro" id="IPR013783">
    <property type="entry name" value="Ig-like_fold"/>
</dbReference>
<dbReference type="FunFam" id="2.60.40.10:FF:000495">
    <property type="entry name" value="Periplasmic beta-glucosidase"/>
    <property type="match status" value="1"/>
</dbReference>
<organism evidence="4 5">
    <name type="scientific">Candidatus Allofournierella pullistercoris</name>
    <dbReference type="NCBI Taxonomy" id="2838597"/>
    <lineage>
        <taxon>Bacteria</taxon>
        <taxon>Bacillati</taxon>
        <taxon>Bacillota</taxon>
        <taxon>Clostridia</taxon>
        <taxon>Eubacteriales</taxon>
        <taxon>Oscillospiraceae</taxon>
        <taxon>Allofournierella</taxon>
    </lineage>
</organism>
<gene>
    <name evidence="4" type="ORF">H9882_03415</name>
</gene>
<reference evidence="4" key="1">
    <citation type="journal article" date="2021" name="PeerJ">
        <title>Extensive microbial diversity within the chicken gut microbiome revealed by metagenomics and culture.</title>
        <authorList>
            <person name="Gilroy R."/>
            <person name="Ravi A."/>
            <person name="Getino M."/>
            <person name="Pursley I."/>
            <person name="Horton D.L."/>
            <person name="Alikhan N.F."/>
            <person name="Baker D."/>
            <person name="Gharbi K."/>
            <person name="Hall N."/>
            <person name="Watson M."/>
            <person name="Adriaenssens E.M."/>
            <person name="Foster-Nyarko E."/>
            <person name="Jarju S."/>
            <person name="Secka A."/>
            <person name="Antonio M."/>
            <person name="Oren A."/>
            <person name="Chaudhuri R.R."/>
            <person name="La Ragione R."/>
            <person name="Hildebrand F."/>
            <person name="Pallen M.J."/>
        </authorList>
    </citation>
    <scope>NUCLEOTIDE SEQUENCE</scope>
    <source>
        <strain evidence="4">B5_2728</strain>
    </source>
</reference>
<dbReference type="InterPro" id="IPR001764">
    <property type="entry name" value="Glyco_hydro_3_N"/>
</dbReference>
<feature type="domain" description="Fibronectin type III-like" evidence="3">
    <location>
        <begin position="574"/>
        <end position="644"/>
    </location>
</feature>
<dbReference type="PANTHER" id="PTHR42715:SF10">
    <property type="entry name" value="BETA-GLUCOSIDASE"/>
    <property type="match status" value="1"/>
</dbReference>
<dbReference type="SUPFAM" id="SSF51445">
    <property type="entry name" value="(Trans)glycosidases"/>
    <property type="match status" value="1"/>
</dbReference>
<dbReference type="InterPro" id="IPR002772">
    <property type="entry name" value="Glyco_hydro_3_C"/>
</dbReference>
<reference evidence="4" key="2">
    <citation type="submission" date="2021-04" db="EMBL/GenBank/DDBJ databases">
        <authorList>
            <person name="Gilroy R."/>
        </authorList>
    </citation>
    <scope>NUCLEOTIDE SEQUENCE</scope>
    <source>
        <strain evidence="4">B5_2728</strain>
    </source>
</reference>
<dbReference type="AlphaFoldDB" id="A0A948T1Z8"/>
<dbReference type="PANTHER" id="PTHR42715">
    <property type="entry name" value="BETA-GLUCOSIDASE"/>
    <property type="match status" value="1"/>
</dbReference>
<evidence type="ECO:0000313" key="5">
    <source>
        <dbReference type="Proteomes" id="UP000713596"/>
    </source>
</evidence>
<dbReference type="GO" id="GO:0005975">
    <property type="term" value="P:carbohydrate metabolic process"/>
    <property type="evidence" value="ECO:0007669"/>
    <property type="project" value="InterPro"/>
</dbReference>
<dbReference type="PRINTS" id="PR00133">
    <property type="entry name" value="GLHYDRLASE3"/>
</dbReference>
<dbReference type="Pfam" id="PF01915">
    <property type="entry name" value="Glyco_hydro_3_C"/>
    <property type="match status" value="1"/>
</dbReference>
<dbReference type="InterPro" id="IPR026891">
    <property type="entry name" value="Fn3-like"/>
</dbReference>
<dbReference type="Proteomes" id="UP000713596">
    <property type="component" value="Unassembled WGS sequence"/>
</dbReference>
<proteinExistence type="inferred from homology"/>
<dbReference type="InterPro" id="IPR017853">
    <property type="entry name" value="GH"/>
</dbReference>
<protein>
    <submittedName>
        <fullName evidence="4">Glycoside hydrolase family 3 C-terminal domain-containing protein</fullName>
    </submittedName>
</protein>
<dbReference type="Gene3D" id="2.60.40.10">
    <property type="entry name" value="Immunoglobulins"/>
    <property type="match status" value="1"/>
</dbReference>
<dbReference type="InterPro" id="IPR036962">
    <property type="entry name" value="Glyco_hydro_3_N_sf"/>
</dbReference>
<accession>A0A948T1Z8</accession>
<dbReference type="SMART" id="SM01217">
    <property type="entry name" value="Fn3_like"/>
    <property type="match status" value="1"/>
</dbReference>
<dbReference type="EMBL" id="JAHLFP010000023">
    <property type="protein sequence ID" value="MBU3805923.1"/>
    <property type="molecule type" value="Genomic_DNA"/>
</dbReference>
<dbReference type="InterPro" id="IPR036881">
    <property type="entry name" value="Glyco_hydro_3_C_sf"/>
</dbReference>
<dbReference type="Pfam" id="PF00933">
    <property type="entry name" value="Glyco_hydro_3"/>
    <property type="match status" value="1"/>
</dbReference>
<dbReference type="Gene3D" id="3.40.50.1700">
    <property type="entry name" value="Glycoside hydrolase family 3 C-terminal domain"/>
    <property type="match status" value="1"/>
</dbReference>
<evidence type="ECO:0000313" key="4">
    <source>
        <dbReference type="EMBL" id="MBU3805923.1"/>
    </source>
</evidence>
<name>A0A948T1Z8_9FIRM</name>
<comment type="caution">
    <text evidence="4">The sequence shown here is derived from an EMBL/GenBank/DDBJ whole genome shotgun (WGS) entry which is preliminary data.</text>
</comment>
<comment type="similarity">
    <text evidence="1">Belongs to the glycosyl hydrolase 3 family.</text>
</comment>
<dbReference type="InterPro" id="IPR050288">
    <property type="entry name" value="Cellulose_deg_GH3"/>
</dbReference>
<evidence type="ECO:0000256" key="2">
    <source>
        <dbReference type="ARBA" id="ARBA00022801"/>
    </source>
</evidence>
<keyword evidence="2 4" id="KW-0378">Hydrolase</keyword>
<evidence type="ECO:0000256" key="1">
    <source>
        <dbReference type="ARBA" id="ARBA00005336"/>
    </source>
</evidence>
<dbReference type="Gene3D" id="3.20.20.300">
    <property type="entry name" value="Glycoside hydrolase, family 3, N-terminal domain"/>
    <property type="match status" value="1"/>
</dbReference>
<dbReference type="GO" id="GO:0008422">
    <property type="term" value="F:beta-glucosidase activity"/>
    <property type="evidence" value="ECO:0007669"/>
    <property type="project" value="UniProtKB-ARBA"/>
</dbReference>
<dbReference type="SUPFAM" id="SSF52279">
    <property type="entry name" value="Beta-D-glucan exohydrolase, C-terminal domain"/>
    <property type="match status" value="1"/>
</dbReference>
<dbReference type="Pfam" id="PF14310">
    <property type="entry name" value="Fn3-like"/>
    <property type="match status" value="1"/>
</dbReference>
<evidence type="ECO:0000259" key="3">
    <source>
        <dbReference type="SMART" id="SM01217"/>
    </source>
</evidence>
<sequence>MQYKDLIAQMTLEEKCSLLAGQDMWTTRAIERLGIPSIFLSDGPTGLRKQMGAGDHLGLNASVPATCIPTAATMANSWNPELSEQVGQLVGEEAAKHQVNVLLGPGLNIKRSPLCGRNFEYFSEDPYLSGKMAAAFVRGVQSNGISACPKHFAVNSQELRRMASDSVLDERTLREIYLTGFEITVKESQPKTIMSSYNMVNGTYANENRHLLREILVEDWGYQGAVVTDWGGSNDHVEGVRAGSHLEMPGTGGDSDRELVQAVKEGRLSMEELDERVDEMLRLVFSVSEATKQPGTFDVDAHHALAEKAAEETVVLLKNEDNILPLAAGTKVAVLGDFAKTPRYQGAGSSMVNPTKLDTGLELLKDMPLESIGYAQGYQRNNKQDAQLLQQAVELASKADKVLLYMGLTEISETEGMDRSHMRIPENQIQLLEEVAKVNPNVIVVFAGGSPVEMPWLDHCKALVHGYLGGQAGAGAVLRVITGQVNPSGKLAESYPMALEQNPTSHYYPGQQRSSEYRESLYVGYRYYETAQVAVRFPFGFGLSYTQFEYSDLTVNEQGVQFKITNTGKMDGAEIAQLYVALPQSKIFRAAKELKGFAKVFLKAGESKTVSIPFDDKTFRYFNVQTNAWQVEGGNYQIMVGASVADIRLEQQWQVQGDEAPCPYQASQMPSYYSGKVEQVGDAEFTALLGHEIPNPNWNAEGLLGLNDAICQMYYAKSGLARLVYRILTHFKDKSIAKGEPDLNILFIYNMPFRGLAKMTNGAVTMDMARAILTIVNGHFFKGVGELVKGAMAARKKS</sequence>